<keyword evidence="3" id="KW-1185">Reference proteome</keyword>
<keyword evidence="1" id="KW-0812">Transmembrane</keyword>
<evidence type="ECO:0000313" key="2">
    <source>
        <dbReference type="EMBL" id="KAI0530958.1"/>
    </source>
</evidence>
<feature type="transmembrane region" description="Helical" evidence="1">
    <location>
        <begin position="247"/>
        <end position="270"/>
    </location>
</feature>
<dbReference type="Proteomes" id="UP000829196">
    <property type="component" value="Unassembled WGS sequence"/>
</dbReference>
<comment type="caution">
    <text evidence="2">The sequence shown here is derived from an EMBL/GenBank/DDBJ whole genome shotgun (WGS) entry which is preliminary data.</text>
</comment>
<name>A0A8T3C8U1_DENNO</name>
<dbReference type="OrthoDB" id="1908649at2759"/>
<keyword evidence="1" id="KW-1133">Transmembrane helix</keyword>
<organism evidence="2 3">
    <name type="scientific">Dendrobium nobile</name>
    <name type="common">Orchid</name>
    <dbReference type="NCBI Taxonomy" id="94219"/>
    <lineage>
        <taxon>Eukaryota</taxon>
        <taxon>Viridiplantae</taxon>
        <taxon>Streptophyta</taxon>
        <taxon>Embryophyta</taxon>
        <taxon>Tracheophyta</taxon>
        <taxon>Spermatophyta</taxon>
        <taxon>Magnoliopsida</taxon>
        <taxon>Liliopsida</taxon>
        <taxon>Asparagales</taxon>
        <taxon>Orchidaceae</taxon>
        <taxon>Epidendroideae</taxon>
        <taxon>Malaxideae</taxon>
        <taxon>Dendrobiinae</taxon>
        <taxon>Dendrobium</taxon>
    </lineage>
</organism>
<feature type="transmembrane region" description="Helical" evidence="1">
    <location>
        <begin position="38"/>
        <end position="57"/>
    </location>
</feature>
<accession>A0A8T3C8U1</accession>
<dbReference type="PANTHER" id="PTHR33133:SF5">
    <property type="entry name" value="OS08G0107100 PROTEIN"/>
    <property type="match status" value="1"/>
</dbReference>
<evidence type="ECO:0000256" key="1">
    <source>
        <dbReference type="SAM" id="Phobius"/>
    </source>
</evidence>
<dbReference type="EMBL" id="JAGYWB010000001">
    <property type="protein sequence ID" value="KAI0530958.1"/>
    <property type="molecule type" value="Genomic_DNA"/>
</dbReference>
<sequence length="424" mass="47627">MDCEQEELQFLGIIGIYREASKLIVSRRRLFSRISVNLIVRLSLHFVVHIHISYVLFSQIDRNEYALEHTAAGSPSQTRLLHGLSSEWFAFLSKSIYHHALLVFSLLSNTAVVPNVWRRLALTFLFGFLFLVSFDFIAIIVLDLTIFIAGENVISIVIIIFLSLAYLVGLVWISVVWHLASVVSVLEEAYGLAAMRRSKDLVKGKIRIAATMFLKMNLAFIGIELLFRRVVVVGEVSMSVRVVFAMAMLGFMSVVMLFALVAQTVLYCIFHRCLRVISGFLILGLAKKCCYGVRKMGINFSLKDSNEENIVQDKEKPKVCSDASLNSEELREGNLISAKKDKISFPENFILNKLEITSGVKKVLPNLNSPSEDFYLDLLEHSISVIENNLFVANCSTNDIIITNKFQALDGLEDNLADSRKGNG</sequence>
<evidence type="ECO:0008006" key="4">
    <source>
        <dbReference type="Google" id="ProtNLM"/>
    </source>
</evidence>
<dbReference type="AlphaFoldDB" id="A0A8T3C8U1"/>
<reference evidence="2" key="1">
    <citation type="journal article" date="2022" name="Front. Genet.">
        <title>Chromosome-Scale Assembly of the Dendrobium nobile Genome Provides Insights Into the Molecular Mechanism of the Biosynthesis of the Medicinal Active Ingredient of Dendrobium.</title>
        <authorList>
            <person name="Xu Q."/>
            <person name="Niu S.-C."/>
            <person name="Li K.-L."/>
            <person name="Zheng P.-J."/>
            <person name="Zhang X.-J."/>
            <person name="Jia Y."/>
            <person name="Liu Y."/>
            <person name="Niu Y.-X."/>
            <person name="Yu L.-H."/>
            <person name="Chen D.-F."/>
            <person name="Zhang G.-Q."/>
        </authorList>
    </citation>
    <scope>NUCLEOTIDE SEQUENCE</scope>
    <source>
        <tissue evidence="2">Leaf</tissue>
    </source>
</reference>
<protein>
    <recommendedName>
        <fullName evidence="4">Transmembrane protein</fullName>
    </recommendedName>
</protein>
<feature type="transmembrane region" description="Helical" evidence="1">
    <location>
        <begin position="153"/>
        <end position="186"/>
    </location>
</feature>
<feature type="transmembrane region" description="Helical" evidence="1">
    <location>
        <begin position="206"/>
        <end position="227"/>
    </location>
</feature>
<feature type="transmembrane region" description="Helical" evidence="1">
    <location>
        <begin position="124"/>
        <end position="147"/>
    </location>
</feature>
<proteinExistence type="predicted"/>
<dbReference type="PANTHER" id="PTHR33133">
    <property type="entry name" value="OS08G0107100 PROTEIN-RELATED"/>
    <property type="match status" value="1"/>
</dbReference>
<keyword evidence="1" id="KW-0472">Membrane</keyword>
<evidence type="ECO:0000313" key="3">
    <source>
        <dbReference type="Proteomes" id="UP000829196"/>
    </source>
</evidence>
<gene>
    <name evidence="2" type="ORF">KFK09_000507</name>
</gene>